<sequence>MSLLTALSSGTTGLQASSLELSVVGDNIANANTVGFKSGRAAFEDALSQSVIGGTGQIGLGSRLAGVQKILTQGALASTGLATDLALQGNGFFVVRGAHAGQTGTFYTRDGQFTVDDDGYLVNLEGLRVQGFPADPSGALAGLPDDLLVGTASAQPRATTRLTLKANLQADAAVPTAAWDPANPGATSNFSTTMTVYDALGAGHAVQVYFRKTGDGAWDWHALTDGAGVAGGTAGQLTQIAGGTLAFGDGGELTSMTQTSSFTPAGQAAPQPLDFSFGDATSAGGTGLAGVTQFSATSASTFIGQDGYGSGQLASVRVGPEGVISGVFTNGQTRVLGQVAVAGFAAPDQLDRAGGNLLQQTPGSGQPVVGAAGSGGRASVVAGSLEQSNVDLAEQFVRLIAAQRAFQANSKTITTADQLLSELIAMKR</sequence>
<dbReference type="PANTHER" id="PTHR30435:SF1">
    <property type="entry name" value="FLAGELLAR HOOK PROTEIN FLGE"/>
    <property type="match status" value="1"/>
</dbReference>
<keyword evidence="4 5" id="KW-0975">Bacterial flagellum</keyword>
<dbReference type="PROSITE" id="PS00588">
    <property type="entry name" value="FLAGELLA_BB_ROD"/>
    <property type="match status" value="1"/>
</dbReference>
<comment type="function">
    <text evidence="5">A flexible structure which links the flagellar filament to the drive apparatus in the basal body.</text>
</comment>
<gene>
    <name evidence="10" type="ordered locus">A2cp1_2566</name>
</gene>
<dbReference type="RefSeq" id="WP_012633692.1">
    <property type="nucleotide sequence ID" value="NC_011891.1"/>
</dbReference>
<evidence type="ECO:0000259" key="9">
    <source>
        <dbReference type="Pfam" id="PF22692"/>
    </source>
</evidence>
<dbReference type="InterPro" id="IPR037925">
    <property type="entry name" value="FlgE/F/G-like"/>
</dbReference>
<comment type="similarity">
    <text evidence="2 5">Belongs to the flagella basal body rod proteins family.</text>
</comment>
<dbReference type="AlphaFoldDB" id="B8JCG3"/>
<evidence type="ECO:0000256" key="3">
    <source>
        <dbReference type="ARBA" id="ARBA00019015"/>
    </source>
</evidence>
<dbReference type="EMBL" id="CP001359">
    <property type="protein sequence ID" value="ACL65903.1"/>
    <property type="molecule type" value="Genomic_DNA"/>
</dbReference>
<dbReference type="HOGENOM" id="CLU_013687_2_0_7"/>
<evidence type="ECO:0000256" key="2">
    <source>
        <dbReference type="ARBA" id="ARBA00009677"/>
    </source>
</evidence>
<evidence type="ECO:0000259" key="8">
    <source>
        <dbReference type="Pfam" id="PF07559"/>
    </source>
</evidence>
<dbReference type="InterPro" id="IPR053967">
    <property type="entry name" value="LlgE_F_G-like_D1"/>
</dbReference>
<evidence type="ECO:0000313" key="10">
    <source>
        <dbReference type="EMBL" id="ACL65903.1"/>
    </source>
</evidence>
<evidence type="ECO:0000259" key="6">
    <source>
        <dbReference type="Pfam" id="PF00460"/>
    </source>
</evidence>
<reference evidence="10" key="1">
    <citation type="submission" date="2009-01" db="EMBL/GenBank/DDBJ databases">
        <title>Complete sequence of Anaeromyxobacter dehalogenans 2CP-1.</title>
        <authorList>
            <consortium name="US DOE Joint Genome Institute"/>
            <person name="Lucas S."/>
            <person name="Copeland A."/>
            <person name="Lapidus A."/>
            <person name="Glavina del Rio T."/>
            <person name="Dalin E."/>
            <person name="Tice H."/>
            <person name="Bruce D."/>
            <person name="Goodwin L."/>
            <person name="Pitluck S."/>
            <person name="Saunders E."/>
            <person name="Brettin T."/>
            <person name="Detter J.C."/>
            <person name="Han C."/>
            <person name="Larimer F."/>
            <person name="Land M."/>
            <person name="Hauser L."/>
            <person name="Kyrpides N."/>
            <person name="Ovchinnikova G."/>
            <person name="Beliaev A.S."/>
            <person name="Richardson P."/>
        </authorList>
    </citation>
    <scope>NUCLEOTIDE SEQUENCE</scope>
    <source>
        <strain evidence="10">2CP-1</strain>
    </source>
</reference>
<evidence type="ECO:0000313" key="11">
    <source>
        <dbReference type="Proteomes" id="UP000007089"/>
    </source>
</evidence>
<dbReference type="GO" id="GO:0009424">
    <property type="term" value="C:bacterial-type flagellum hook"/>
    <property type="evidence" value="ECO:0007669"/>
    <property type="project" value="TreeGrafter"/>
</dbReference>
<dbReference type="PANTHER" id="PTHR30435">
    <property type="entry name" value="FLAGELLAR PROTEIN"/>
    <property type="match status" value="1"/>
</dbReference>
<evidence type="ECO:0000256" key="4">
    <source>
        <dbReference type="ARBA" id="ARBA00023143"/>
    </source>
</evidence>
<dbReference type="SUPFAM" id="SSF117143">
    <property type="entry name" value="Flagellar hook protein flgE"/>
    <property type="match status" value="1"/>
</dbReference>
<organism evidence="10 11">
    <name type="scientific">Anaeromyxobacter dehalogenans (strain ATCC BAA-258 / DSM 21875 / 2CP-1)</name>
    <dbReference type="NCBI Taxonomy" id="455488"/>
    <lineage>
        <taxon>Bacteria</taxon>
        <taxon>Pseudomonadati</taxon>
        <taxon>Myxococcota</taxon>
        <taxon>Myxococcia</taxon>
        <taxon>Myxococcales</taxon>
        <taxon>Cystobacterineae</taxon>
        <taxon>Anaeromyxobacteraceae</taxon>
        <taxon>Anaeromyxobacter</taxon>
    </lineage>
</organism>
<dbReference type="InterPro" id="IPR011491">
    <property type="entry name" value="FlgE_D2"/>
</dbReference>
<dbReference type="InterPro" id="IPR037058">
    <property type="entry name" value="Falgellar_hook_FlgE_sf"/>
</dbReference>
<feature type="domain" description="Flagellar basal-body/hook protein C-terminal" evidence="7">
    <location>
        <begin position="382"/>
        <end position="425"/>
    </location>
</feature>
<accession>B8JCG3</accession>
<dbReference type="Pfam" id="PF00460">
    <property type="entry name" value="Flg_bb_rod"/>
    <property type="match status" value="1"/>
</dbReference>
<protein>
    <recommendedName>
        <fullName evidence="3 5">Flagellar hook protein FlgE</fullName>
    </recommendedName>
</protein>
<dbReference type="NCBIfam" id="TIGR03506">
    <property type="entry name" value="FlgEFG_subfam"/>
    <property type="match status" value="1"/>
</dbReference>
<dbReference type="InterPro" id="IPR020013">
    <property type="entry name" value="Flagellar_FlgE/F/G"/>
</dbReference>
<feature type="domain" description="Flagellar hook protein FlgE/F/G-like D1" evidence="9">
    <location>
        <begin position="86"/>
        <end position="131"/>
    </location>
</feature>
<dbReference type="KEGG" id="acp:A2cp1_2566"/>
<feature type="domain" description="Flagellar basal body rod protein N-terminal" evidence="6">
    <location>
        <begin position="9"/>
        <end position="37"/>
    </location>
</feature>
<dbReference type="InterPro" id="IPR010930">
    <property type="entry name" value="Flg_bb/hook_C_dom"/>
</dbReference>
<dbReference type="InterPro" id="IPR019776">
    <property type="entry name" value="Flagellar_basal_body_rod_CS"/>
</dbReference>
<name>B8JCG3_ANAD2</name>
<dbReference type="Pfam" id="PF07559">
    <property type="entry name" value="FlgE_D2"/>
    <property type="match status" value="1"/>
</dbReference>
<dbReference type="GO" id="GO:0005829">
    <property type="term" value="C:cytosol"/>
    <property type="evidence" value="ECO:0007669"/>
    <property type="project" value="TreeGrafter"/>
</dbReference>
<comment type="subcellular location">
    <subcellularLocation>
        <location evidence="1 5">Bacterial flagellum basal body</location>
    </subcellularLocation>
</comment>
<dbReference type="InterPro" id="IPR001444">
    <property type="entry name" value="Flag_bb_rod_N"/>
</dbReference>
<keyword evidence="11" id="KW-1185">Reference proteome</keyword>
<evidence type="ECO:0000259" key="7">
    <source>
        <dbReference type="Pfam" id="PF06429"/>
    </source>
</evidence>
<dbReference type="Proteomes" id="UP000007089">
    <property type="component" value="Chromosome"/>
</dbReference>
<dbReference type="GO" id="GO:0009425">
    <property type="term" value="C:bacterial-type flagellum basal body"/>
    <property type="evidence" value="ECO:0007669"/>
    <property type="project" value="UniProtKB-SubCell"/>
</dbReference>
<dbReference type="Pfam" id="PF06429">
    <property type="entry name" value="Flg_bbr_C"/>
    <property type="match status" value="1"/>
</dbReference>
<evidence type="ECO:0000256" key="1">
    <source>
        <dbReference type="ARBA" id="ARBA00004117"/>
    </source>
</evidence>
<dbReference type="Pfam" id="PF22692">
    <property type="entry name" value="LlgE_F_G_D1"/>
    <property type="match status" value="1"/>
</dbReference>
<feature type="domain" description="Flagellar hook protein FlgE D2" evidence="8">
    <location>
        <begin position="167"/>
        <end position="308"/>
    </location>
</feature>
<dbReference type="Gene3D" id="2.60.98.20">
    <property type="entry name" value="Flagellar hook protein FlgE"/>
    <property type="match status" value="1"/>
</dbReference>
<evidence type="ECO:0000256" key="5">
    <source>
        <dbReference type="RuleBase" id="RU362116"/>
    </source>
</evidence>
<dbReference type="GO" id="GO:0071978">
    <property type="term" value="P:bacterial-type flagellum-dependent swarming motility"/>
    <property type="evidence" value="ECO:0007669"/>
    <property type="project" value="TreeGrafter"/>
</dbReference>
<proteinExistence type="inferred from homology"/>